<dbReference type="PANTHER" id="PTHR34406:SF1">
    <property type="entry name" value="PROTEIN YCEI"/>
    <property type="match status" value="1"/>
</dbReference>
<comment type="similarity">
    <text evidence="1">Belongs to the UPF0312 family.</text>
</comment>
<evidence type="ECO:0000259" key="2">
    <source>
        <dbReference type="SMART" id="SM00867"/>
    </source>
</evidence>
<accession>A0ABV2KS30</accession>
<dbReference type="InterPro" id="IPR007372">
    <property type="entry name" value="Lipid/polyisoprenoid-bd_YceI"/>
</dbReference>
<organism evidence="3 4">
    <name type="scientific">Alkalibacillus flavidus</name>
    <dbReference type="NCBI Taxonomy" id="546021"/>
    <lineage>
        <taxon>Bacteria</taxon>
        <taxon>Bacillati</taxon>
        <taxon>Bacillota</taxon>
        <taxon>Bacilli</taxon>
        <taxon>Bacillales</taxon>
        <taxon>Bacillaceae</taxon>
        <taxon>Alkalibacillus</taxon>
    </lineage>
</organism>
<evidence type="ECO:0000313" key="3">
    <source>
        <dbReference type="EMBL" id="MET3681932.1"/>
    </source>
</evidence>
<gene>
    <name evidence="3" type="ORF">ABID56_000011</name>
</gene>
<proteinExistence type="inferred from homology"/>
<dbReference type="SUPFAM" id="SSF101874">
    <property type="entry name" value="YceI-like"/>
    <property type="match status" value="1"/>
</dbReference>
<reference evidence="3 4" key="1">
    <citation type="submission" date="2024-06" db="EMBL/GenBank/DDBJ databases">
        <title>Genomic Encyclopedia of Type Strains, Phase IV (KMG-IV): sequencing the most valuable type-strain genomes for metagenomic binning, comparative biology and taxonomic classification.</title>
        <authorList>
            <person name="Goeker M."/>
        </authorList>
    </citation>
    <scope>NUCLEOTIDE SEQUENCE [LARGE SCALE GENOMIC DNA]</scope>
    <source>
        <strain evidence="3 4">DSM 23520</strain>
    </source>
</reference>
<dbReference type="PANTHER" id="PTHR34406">
    <property type="entry name" value="PROTEIN YCEI"/>
    <property type="match status" value="1"/>
</dbReference>
<dbReference type="InterPro" id="IPR036761">
    <property type="entry name" value="TTHA0802/YceI-like_sf"/>
</dbReference>
<sequence length="176" mass="19585">MAQVSLDKVHSSIDFQVKHMMVSKAKGEFQNFDVEVSGDPKDLSTVNAKASVYVDSIETNQEDRNGHLKSEDFFDVENYPEITVQSKSFKQKDDDEYEMVADVTIKGVTNEETFEVEANGVAKDPMSGNMVAGFDIEGKINREDYGLTWNAPLETGGVLIGKDVKIQAAFEFVVEE</sequence>
<feature type="domain" description="Lipid/polyisoprenoid-binding YceI-like" evidence="2">
    <location>
        <begin position="3"/>
        <end position="173"/>
    </location>
</feature>
<dbReference type="Proteomes" id="UP001549167">
    <property type="component" value="Unassembled WGS sequence"/>
</dbReference>
<dbReference type="SMART" id="SM00867">
    <property type="entry name" value="YceI"/>
    <property type="match status" value="1"/>
</dbReference>
<evidence type="ECO:0000313" key="4">
    <source>
        <dbReference type="Proteomes" id="UP001549167"/>
    </source>
</evidence>
<protein>
    <submittedName>
        <fullName evidence="3">Polyisoprenoid-binding protein YceI</fullName>
    </submittedName>
</protein>
<name>A0ABV2KS30_9BACI</name>
<evidence type="ECO:0000256" key="1">
    <source>
        <dbReference type="ARBA" id="ARBA00008812"/>
    </source>
</evidence>
<dbReference type="EMBL" id="JBEPMX010000001">
    <property type="protein sequence ID" value="MET3681932.1"/>
    <property type="molecule type" value="Genomic_DNA"/>
</dbReference>
<dbReference type="RefSeq" id="WP_354218258.1">
    <property type="nucleotide sequence ID" value="NZ_JBEPMX010000001.1"/>
</dbReference>
<keyword evidence="4" id="KW-1185">Reference proteome</keyword>
<dbReference type="Pfam" id="PF04264">
    <property type="entry name" value="YceI"/>
    <property type="match status" value="1"/>
</dbReference>
<dbReference type="Gene3D" id="2.40.128.110">
    <property type="entry name" value="Lipid/polyisoprenoid-binding, YceI-like"/>
    <property type="match status" value="1"/>
</dbReference>
<comment type="caution">
    <text evidence="3">The sequence shown here is derived from an EMBL/GenBank/DDBJ whole genome shotgun (WGS) entry which is preliminary data.</text>
</comment>